<evidence type="ECO:0000313" key="2">
    <source>
        <dbReference type="EMBL" id="MBA8806971.1"/>
    </source>
</evidence>
<keyword evidence="1" id="KW-1133">Transmembrane helix</keyword>
<protein>
    <recommendedName>
        <fullName evidence="4">DUF4383 domain-containing protein</fullName>
    </recommendedName>
</protein>
<keyword evidence="1" id="KW-0812">Transmembrane</keyword>
<proteinExistence type="predicted"/>
<gene>
    <name evidence="2" type="ORF">FHX71_000913</name>
</gene>
<reference evidence="2 3" key="1">
    <citation type="submission" date="2020-07" db="EMBL/GenBank/DDBJ databases">
        <title>Sequencing the genomes of 1000 actinobacteria strains.</title>
        <authorList>
            <person name="Klenk H.-P."/>
        </authorList>
    </citation>
    <scope>NUCLEOTIDE SEQUENCE [LARGE SCALE GENOMIC DNA]</scope>
    <source>
        <strain evidence="2 3">DSM 44121</strain>
    </source>
</reference>
<dbReference type="AlphaFoldDB" id="A0A7W3J636"/>
<sequence>MNTIYRRVLLLATVAVGAYVGVWAAFFPESFYVSFPGFGLHWIDVDGAYNEHLIRDVGSLYLALGAGSLAAALSRSALPGRVLGLVWAVFGVLHLVYHLGHLHGSVLDVVGNVVSLGGSALLGVLLMLPVRGEPAATEPPGTTGA</sequence>
<keyword evidence="3" id="KW-1185">Reference proteome</keyword>
<dbReference type="RefSeq" id="WP_182614620.1">
    <property type="nucleotide sequence ID" value="NZ_BAAATF010000002.1"/>
</dbReference>
<feature type="transmembrane region" description="Helical" evidence="1">
    <location>
        <begin position="109"/>
        <end position="128"/>
    </location>
</feature>
<dbReference type="Proteomes" id="UP000540568">
    <property type="component" value="Unassembled WGS sequence"/>
</dbReference>
<dbReference type="EMBL" id="JACGWV010000001">
    <property type="protein sequence ID" value="MBA8806971.1"/>
    <property type="molecule type" value="Genomic_DNA"/>
</dbReference>
<evidence type="ECO:0000313" key="3">
    <source>
        <dbReference type="Proteomes" id="UP000540568"/>
    </source>
</evidence>
<evidence type="ECO:0008006" key="4">
    <source>
        <dbReference type="Google" id="ProtNLM"/>
    </source>
</evidence>
<evidence type="ECO:0000256" key="1">
    <source>
        <dbReference type="SAM" id="Phobius"/>
    </source>
</evidence>
<organism evidence="2 3">
    <name type="scientific">Promicromonospora sukumoe</name>
    <dbReference type="NCBI Taxonomy" id="88382"/>
    <lineage>
        <taxon>Bacteria</taxon>
        <taxon>Bacillati</taxon>
        <taxon>Actinomycetota</taxon>
        <taxon>Actinomycetes</taxon>
        <taxon>Micrococcales</taxon>
        <taxon>Promicromonosporaceae</taxon>
        <taxon>Promicromonospora</taxon>
    </lineage>
</organism>
<keyword evidence="1" id="KW-0472">Membrane</keyword>
<feature type="transmembrane region" description="Helical" evidence="1">
    <location>
        <begin position="80"/>
        <end position="97"/>
    </location>
</feature>
<name>A0A7W3J636_9MICO</name>
<accession>A0A7W3J636</accession>
<comment type="caution">
    <text evidence="2">The sequence shown here is derived from an EMBL/GenBank/DDBJ whole genome shotgun (WGS) entry which is preliminary data.</text>
</comment>